<feature type="compositionally biased region" description="Basic and acidic residues" evidence="1">
    <location>
        <begin position="118"/>
        <end position="130"/>
    </location>
</feature>
<accession>A0A4P9VU65</accession>
<feature type="region of interest" description="Disordered" evidence="1">
    <location>
        <begin position="63"/>
        <end position="84"/>
    </location>
</feature>
<reference evidence="3" key="1">
    <citation type="journal article" date="2018" name="Nat. Microbiol.">
        <title>Leveraging single-cell genomics to expand the fungal tree of life.</title>
        <authorList>
            <person name="Ahrendt S.R."/>
            <person name="Quandt C.A."/>
            <person name="Ciobanu D."/>
            <person name="Clum A."/>
            <person name="Salamov A."/>
            <person name="Andreopoulos B."/>
            <person name="Cheng J.F."/>
            <person name="Woyke T."/>
            <person name="Pelin A."/>
            <person name="Henrissat B."/>
            <person name="Reynolds N.K."/>
            <person name="Benny G.L."/>
            <person name="Smith M.E."/>
            <person name="James T.Y."/>
            <person name="Grigoriev I.V."/>
        </authorList>
    </citation>
    <scope>NUCLEOTIDE SEQUENCE [LARGE SCALE GENOMIC DNA]</scope>
</reference>
<dbReference type="EMBL" id="ML001652">
    <property type="protein sequence ID" value="RKO83109.1"/>
    <property type="molecule type" value="Genomic_DNA"/>
</dbReference>
<dbReference type="Proteomes" id="UP000269721">
    <property type="component" value="Unassembled WGS sequence"/>
</dbReference>
<evidence type="ECO:0000313" key="2">
    <source>
        <dbReference type="EMBL" id="RKO83109.1"/>
    </source>
</evidence>
<feature type="region of interest" description="Disordered" evidence="1">
    <location>
        <begin position="109"/>
        <end position="136"/>
    </location>
</feature>
<sequence length="222" mass="24316">MPVFAYRGPLRGGYRWPEVAKCAAQHAGADLPWLRVDVDGCRWCEPLGMATLAEGCGLDRHAKGGSSTNGGGRRLPFGPGQTTSQRLAANKAENGSIRRNIAGTKKIWGNDGEFVKGNQRDKPKLREKGTSSKKSAITQKARSFYLECRNPACKIRRSPSGRDNCCGRKEEEIVRREGSSTDPTAAHVALHKFAGAMETWKSIHLPCVQHLAYHRFGVSVGR</sequence>
<keyword evidence="3" id="KW-1185">Reference proteome</keyword>
<dbReference type="AlphaFoldDB" id="A0A4P9VU65"/>
<proteinExistence type="predicted"/>
<evidence type="ECO:0000256" key="1">
    <source>
        <dbReference type="SAM" id="MobiDB-lite"/>
    </source>
</evidence>
<organism evidence="2 3">
    <name type="scientific">Blyttiomyces helicus</name>
    <dbReference type="NCBI Taxonomy" id="388810"/>
    <lineage>
        <taxon>Eukaryota</taxon>
        <taxon>Fungi</taxon>
        <taxon>Fungi incertae sedis</taxon>
        <taxon>Chytridiomycota</taxon>
        <taxon>Chytridiomycota incertae sedis</taxon>
        <taxon>Chytridiomycetes</taxon>
        <taxon>Chytridiomycetes incertae sedis</taxon>
        <taxon>Blyttiomyces</taxon>
    </lineage>
</organism>
<evidence type="ECO:0000313" key="3">
    <source>
        <dbReference type="Proteomes" id="UP000269721"/>
    </source>
</evidence>
<protein>
    <submittedName>
        <fullName evidence="2">Uncharacterized protein</fullName>
    </submittedName>
</protein>
<gene>
    <name evidence="2" type="ORF">BDK51DRAFT_30803</name>
</gene>
<name>A0A4P9VU65_9FUNG</name>